<dbReference type="InterPro" id="IPR012337">
    <property type="entry name" value="RNaseH-like_sf"/>
</dbReference>
<dbReference type="SUPFAM" id="SSF53098">
    <property type="entry name" value="Ribonuclease H-like"/>
    <property type="match status" value="1"/>
</dbReference>
<organism evidence="1 2">
    <name type="scientific">Thalassospira indica</name>
    <dbReference type="NCBI Taxonomy" id="1891279"/>
    <lineage>
        <taxon>Bacteria</taxon>
        <taxon>Pseudomonadati</taxon>
        <taxon>Pseudomonadota</taxon>
        <taxon>Alphaproteobacteria</taxon>
        <taxon>Rhodospirillales</taxon>
        <taxon>Thalassospiraceae</taxon>
        <taxon>Thalassospira</taxon>
    </lineage>
</organism>
<evidence type="ECO:0000313" key="2">
    <source>
        <dbReference type="Proteomes" id="UP000256971"/>
    </source>
</evidence>
<protein>
    <recommendedName>
        <fullName evidence="3">Piwi domain-containing protein</fullName>
    </recommendedName>
</protein>
<dbReference type="InterPro" id="IPR036397">
    <property type="entry name" value="RNaseH_sf"/>
</dbReference>
<reference evidence="1 2" key="1">
    <citation type="submission" date="2018-08" db="EMBL/GenBank/DDBJ databases">
        <title>Complete genome sequence of type strain Thalassospira indica MCCC 1A01103T, isolated from isolated from deep seawater of the Indian Ocean.</title>
        <authorList>
            <person name="Liu Y."/>
        </authorList>
    </citation>
    <scope>NUCLEOTIDE SEQUENCE [LARGE SCALE GENOMIC DNA]</scope>
    <source>
        <strain evidence="1 2">PB8BT</strain>
    </source>
</reference>
<dbReference type="RefSeq" id="WP_064790850.1">
    <property type="nucleotide sequence ID" value="NZ_CP031555.1"/>
</dbReference>
<gene>
    <name evidence="1" type="ORF">DY252_15900</name>
</gene>
<name>A0ABN5NGV8_9PROT</name>
<sequence length="505" mass="57107">MTERNLKFVPETQLEFAHGQCEEHPKDGLFLYGPLASPVSGGVLKYGVIGTDKGIELFAKWRKSVQGYIAPYKEGVAHHSAFPGFQAAFGMKWPEKPLAELRVSNTKIQDTIRIRNRHESIKKTVDIFSDAISDHLNDEADITPDLWFVIIPGEVFLWGRPQKAPPISERKAGSAQMKNKDAREFLAEPSMFEEDNQQAQLQLYDLNFHNQLKARLLNKAVVQIIKETTLDQATWPETATEKRTIQDPATLAWNLCTTTYFKSAGPPWRIRDIRPGVCYVGIVFKKDSSDPASGNACCGAQLFLRSGDGLVFRGAVGPWYSKELRQFHLPRAKASELMKLVIQAYKRIHGEPPQEIFIHGRTRFDKEEWLGFNDAKTDETKIIGIRIRPTDELKLYRLAKQPPIRGTYYQVHKRMAYLWTKGYVARFNTYPGFEVPNPLAVYIDWGDGDLHQVVSDILALTKVNFNGCSFSDGVPVTLKFADAIGEILTAAPNIEGAPQPFKYYI</sequence>
<keyword evidence="2" id="KW-1185">Reference proteome</keyword>
<accession>A0ABN5NGV8</accession>
<evidence type="ECO:0000313" key="1">
    <source>
        <dbReference type="EMBL" id="AXO15541.1"/>
    </source>
</evidence>
<dbReference type="Gene3D" id="3.30.420.10">
    <property type="entry name" value="Ribonuclease H-like superfamily/Ribonuclease H"/>
    <property type="match status" value="1"/>
</dbReference>
<proteinExistence type="predicted"/>
<dbReference type="EMBL" id="CP031555">
    <property type="protein sequence ID" value="AXO15541.1"/>
    <property type="molecule type" value="Genomic_DNA"/>
</dbReference>
<dbReference type="Proteomes" id="UP000256971">
    <property type="component" value="Chromosome"/>
</dbReference>
<evidence type="ECO:0008006" key="3">
    <source>
        <dbReference type="Google" id="ProtNLM"/>
    </source>
</evidence>